<proteinExistence type="predicted"/>
<accession>A0ABT4E8S9</accession>
<reference evidence="2 3" key="1">
    <citation type="submission" date="2022-05" db="EMBL/GenBank/DDBJ databases">
        <title>Genome Sequencing of Bee-Associated Microbes.</title>
        <authorList>
            <person name="Dunlap C."/>
        </authorList>
    </citation>
    <scope>NUCLEOTIDE SEQUENCE [LARGE SCALE GENOMIC DNA]</scope>
    <source>
        <strain evidence="2 3">NRRL NRS-750</strain>
    </source>
</reference>
<dbReference type="Proteomes" id="UP001527090">
    <property type="component" value="Unassembled WGS sequence"/>
</dbReference>
<name>A0ABT4E8S9_PAEAL</name>
<gene>
    <name evidence="2" type="ORF">M5X04_12510</name>
</gene>
<dbReference type="RefSeq" id="WP_268632160.1">
    <property type="nucleotide sequence ID" value="NZ_JAMDLY010000011.1"/>
</dbReference>
<feature type="chain" id="PRO_5045606285" description="Phosphodiester glycosidase domain-containing protein" evidence="1">
    <location>
        <begin position="24"/>
        <end position="282"/>
    </location>
</feature>
<organism evidence="2 3">
    <name type="scientific">Paenibacillus alvei</name>
    <name type="common">Bacillus alvei</name>
    <dbReference type="NCBI Taxonomy" id="44250"/>
    <lineage>
        <taxon>Bacteria</taxon>
        <taxon>Bacillati</taxon>
        <taxon>Bacillota</taxon>
        <taxon>Bacilli</taxon>
        <taxon>Bacillales</taxon>
        <taxon>Paenibacillaceae</taxon>
        <taxon>Paenibacillus</taxon>
    </lineage>
</organism>
<feature type="signal peptide" evidence="1">
    <location>
        <begin position="1"/>
        <end position="23"/>
    </location>
</feature>
<keyword evidence="3" id="KW-1185">Reference proteome</keyword>
<evidence type="ECO:0000313" key="2">
    <source>
        <dbReference type="EMBL" id="MCY9530143.1"/>
    </source>
</evidence>
<keyword evidence="1" id="KW-0732">Signal</keyword>
<sequence>MKKSILLSIVLMLVLSIPSVGFAGVGGPTSYSYSTYNAKNGLTLNIIQTTPENIKFETLSKGKSLTNSNFYGINGGYFTPAGRTLHIAVKNDKPITGVGSDGGKGGNGWYNHYETKGEKGTSTVVWDGDKRSFSIQKVWDAGSISVKNRKNYWAQGGFGMHLGNSNWRKLAEDEGLTGSTSPAMGRTALVYHKSSVYLIVTNVPEEDKKTDNKKNHHTHSQFRDAVQQYFNITDGSSSSSINGVFLDGSGSSQMKAISNTNKVVNVTGDGRQLVQIISLINQ</sequence>
<evidence type="ECO:0008006" key="4">
    <source>
        <dbReference type="Google" id="ProtNLM"/>
    </source>
</evidence>
<protein>
    <recommendedName>
        <fullName evidence="4">Phosphodiester glycosidase domain-containing protein</fullName>
    </recommendedName>
</protein>
<comment type="caution">
    <text evidence="2">The sequence shown here is derived from an EMBL/GenBank/DDBJ whole genome shotgun (WGS) entry which is preliminary data.</text>
</comment>
<evidence type="ECO:0000256" key="1">
    <source>
        <dbReference type="SAM" id="SignalP"/>
    </source>
</evidence>
<evidence type="ECO:0000313" key="3">
    <source>
        <dbReference type="Proteomes" id="UP001527090"/>
    </source>
</evidence>
<dbReference type="EMBL" id="JAMDLY010000011">
    <property type="protein sequence ID" value="MCY9530143.1"/>
    <property type="molecule type" value="Genomic_DNA"/>
</dbReference>